<protein>
    <submittedName>
        <fullName evidence="5">GPVI protein</fullName>
    </submittedName>
</protein>
<dbReference type="PANTHER" id="PTHR11738:SF186">
    <property type="entry name" value="OSTEOCLAST-ASSOCIATED IMMUNOGLOBULIN-LIKE RECEPTOR"/>
    <property type="match status" value="1"/>
</dbReference>
<keyword evidence="2" id="KW-1015">Disulfide bond</keyword>
<feature type="non-terminal residue" evidence="5">
    <location>
        <position position="160"/>
    </location>
</feature>
<feature type="domain" description="Immunoglobulin" evidence="4">
    <location>
        <begin position="60"/>
        <end position="143"/>
    </location>
</feature>
<dbReference type="GO" id="GO:0002764">
    <property type="term" value="P:immune response-regulating signaling pathway"/>
    <property type="evidence" value="ECO:0007669"/>
    <property type="project" value="TreeGrafter"/>
</dbReference>
<dbReference type="AlphaFoldDB" id="A0A7K4M1R2"/>
<gene>
    <name evidence="5" type="primary">Gp6</name>
    <name evidence="5" type="ORF">CRYUND_R09026</name>
</gene>
<evidence type="ECO:0000256" key="2">
    <source>
        <dbReference type="ARBA" id="ARBA00023157"/>
    </source>
</evidence>
<dbReference type="SUPFAM" id="SSF48726">
    <property type="entry name" value="Immunoglobulin"/>
    <property type="match status" value="1"/>
</dbReference>
<proteinExistence type="predicted"/>
<dbReference type="Gene3D" id="2.60.40.10">
    <property type="entry name" value="Immunoglobulins"/>
    <property type="match status" value="2"/>
</dbReference>
<name>A0A7K4M1R2_9AVES</name>
<accession>A0A7K4M1R2</accession>
<evidence type="ECO:0000313" key="6">
    <source>
        <dbReference type="Proteomes" id="UP000534426"/>
    </source>
</evidence>
<dbReference type="Pfam" id="PF13927">
    <property type="entry name" value="Ig_3"/>
    <property type="match status" value="1"/>
</dbReference>
<dbReference type="InterPro" id="IPR036179">
    <property type="entry name" value="Ig-like_dom_sf"/>
</dbReference>
<keyword evidence="3" id="KW-0393">Immunoglobulin domain</keyword>
<evidence type="ECO:0000259" key="4">
    <source>
        <dbReference type="SMART" id="SM00409"/>
    </source>
</evidence>
<dbReference type="InterPro" id="IPR013783">
    <property type="entry name" value="Ig-like_fold"/>
</dbReference>
<evidence type="ECO:0000256" key="3">
    <source>
        <dbReference type="ARBA" id="ARBA00023319"/>
    </source>
</evidence>
<organism evidence="5 6">
    <name type="scientific">Crypturellus undulatus</name>
    <dbReference type="NCBI Taxonomy" id="48396"/>
    <lineage>
        <taxon>Eukaryota</taxon>
        <taxon>Metazoa</taxon>
        <taxon>Chordata</taxon>
        <taxon>Craniata</taxon>
        <taxon>Vertebrata</taxon>
        <taxon>Euteleostomi</taxon>
        <taxon>Archelosauria</taxon>
        <taxon>Archosauria</taxon>
        <taxon>Dinosauria</taxon>
        <taxon>Saurischia</taxon>
        <taxon>Theropoda</taxon>
        <taxon>Coelurosauria</taxon>
        <taxon>Aves</taxon>
        <taxon>Palaeognathae</taxon>
        <taxon>Tinamiformes</taxon>
        <taxon>Tinamidae</taxon>
        <taxon>Crypturellus</taxon>
    </lineage>
</organism>
<dbReference type="FunFam" id="2.60.40.10:FF:000049">
    <property type="entry name" value="Leukocyte immunoglobulin-like receptor subfamily B member 1"/>
    <property type="match status" value="1"/>
</dbReference>
<keyword evidence="6" id="KW-1185">Reference proteome</keyword>
<dbReference type="EMBL" id="VWPW01030897">
    <property type="protein sequence ID" value="NWJ10803.1"/>
    <property type="molecule type" value="Genomic_DNA"/>
</dbReference>
<feature type="non-terminal residue" evidence="5">
    <location>
        <position position="1"/>
    </location>
</feature>
<comment type="caution">
    <text evidence="5">The sequence shown here is derived from an EMBL/GenBank/DDBJ whole genome shotgun (WGS) entry which is preliminary data.</text>
</comment>
<evidence type="ECO:0000313" key="5">
    <source>
        <dbReference type="EMBL" id="NWJ10803.1"/>
    </source>
</evidence>
<dbReference type="InterPro" id="IPR050412">
    <property type="entry name" value="Ig-like_Receptors_ImmuneReg"/>
</dbReference>
<sequence length="160" mass="17082">RDGVQDTTEVFVQASTNKIAGSYRCRFETLAPTWTMDWSDPVELVVLADSSFPPPTLSLSPRGRVETGTDVTICCQSPHGATFLLHKAGSSDPIQRVISGTTATFTLHGVTQADAGTYGCSYRPHENPFISSHPRAEVTLEVTTGGPSIPLHTPAPGKTN</sequence>
<dbReference type="PANTHER" id="PTHR11738">
    <property type="entry name" value="MHC CLASS I NK CELL RECEPTOR"/>
    <property type="match status" value="1"/>
</dbReference>
<reference evidence="5 6" key="1">
    <citation type="submission" date="2019-09" db="EMBL/GenBank/DDBJ databases">
        <title>Bird 10,000 Genomes (B10K) Project - Family phase.</title>
        <authorList>
            <person name="Zhang G."/>
        </authorList>
    </citation>
    <scope>NUCLEOTIDE SEQUENCE [LARGE SCALE GENOMIC DNA]</scope>
    <source>
        <strain evidence="5">B10K-MSB-37135</strain>
        <tissue evidence="5">Heart</tissue>
    </source>
</reference>
<evidence type="ECO:0000256" key="1">
    <source>
        <dbReference type="ARBA" id="ARBA00022729"/>
    </source>
</evidence>
<keyword evidence="1" id="KW-0732">Signal</keyword>
<dbReference type="Proteomes" id="UP000534426">
    <property type="component" value="Unassembled WGS sequence"/>
</dbReference>
<dbReference type="InterPro" id="IPR003599">
    <property type="entry name" value="Ig_sub"/>
</dbReference>
<dbReference type="SMART" id="SM00409">
    <property type="entry name" value="IG"/>
    <property type="match status" value="1"/>
</dbReference>